<keyword evidence="16" id="KW-0560">Oxidoreductase</keyword>
<dbReference type="GO" id="GO:0009229">
    <property type="term" value="P:thiamine diphosphate biosynthetic process"/>
    <property type="evidence" value="ECO:0007669"/>
    <property type="project" value="UniProtKB-UniPathway"/>
</dbReference>
<evidence type="ECO:0000256" key="1">
    <source>
        <dbReference type="ARBA" id="ARBA00001771"/>
    </source>
</evidence>
<evidence type="ECO:0000256" key="9">
    <source>
        <dbReference type="ARBA" id="ARBA00022723"/>
    </source>
</evidence>
<dbReference type="GO" id="GO:0003954">
    <property type="term" value="F:NADH dehydrogenase activity"/>
    <property type="evidence" value="ECO:0007669"/>
    <property type="project" value="InterPro"/>
</dbReference>
<dbReference type="InterPro" id="IPR013785">
    <property type="entry name" value="Aldolase_TIM"/>
</dbReference>
<sequence>MVMGTSPIALARQPRLLMRLSGLNSKRLASTAALEAHKERIVVLGSGWAGYALAKKISPSAASCVLISPRSHFVFTPLIASTAVGTLEFRAAVEPCRKLTHTEFHQAWASDIDFANKSITVEANHRDGVTARSGKDLKGPEFQIPYDKLVVAVGCYSQTFGVEGVKEHACFLRDATDARTVRLRVLQKFEQAALPSTNTAERKRLLHFAVVGGGPTGIEFAAELHDLIHEDLSKLYPDLMPHVAITIYDIAPKVLPMFDQNLAAYATNIFKREGIRIKTEHHLQGIRRQGDVLLMRIKEEPEEVAAGVVVWSTGLMQNPLVGKTVGREVEGLGKIAKNDKTGGFAVDSHLRVQVESRDLNGKEITKSLPDVYAIGDCANIEGQALPATAQVASQQATYLGKRFNSGISSQGPPTAPFHFRNWGTMAYLGGWRAIHQNGADELKGRAAWILWRTAYLTKIPHNIMTMTAKPSVNYGLYLVTDSTPEILGDRNLEHVVEESLRGGVTILQYRDKHSERSIAVYTAKKLHAIARRYNVPLLINDRVDVAVEVGCEGVHIGQDDMAYEEARKLLGPGKIIGVTASSKEEALKACKAGADYLGIGTVYSTQTKKDTKSIIGPSGVRDILSALHDAGYGSVPTVCIGGINASNTAPVLASAGSPSKALDGVAVVSALIAAPDPAAAARDLLSKVVTTKIPEVIRAVVDKTPLSHNMTNLVVQNFAANVALCVGASPIMANYAEEAADLAKLGGALVVNMGTVTPDGLKNYLQAIKAYNEAGRPIVLDPVGAGATVVRRNAVKTLLDAGHFTIIKGNEGEIQTIAGATITQRGVDSTSSLSFAQKASLVRSVALYRRNVVILTGAVDLISDGTRTLAISNGHPYLGEVTGTGCTLGTTVSAMVAAYDTDPLLAAVAGTVMFGLAAELAAKRPEVRGPGTFVPAFLDELYAIRKSTASGDLMWLSMAQVKAVEVNVDDTAAE</sequence>
<evidence type="ECO:0000256" key="19">
    <source>
        <dbReference type="ARBA" id="ARBA00047851"/>
    </source>
</evidence>
<dbReference type="Proteomes" id="UP000746612">
    <property type="component" value="Unassembled WGS sequence"/>
</dbReference>
<dbReference type="InterPro" id="IPR023753">
    <property type="entry name" value="FAD/NAD-binding_dom"/>
</dbReference>
<dbReference type="GO" id="GO:0009228">
    <property type="term" value="P:thiamine biosynthetic process"/>
    <property type="evidence" value="ECO:0007669"/>
    <property type="project" value="UniProtKB-KW"/>
</dbReference>
<evidence type="ECO:0000259" key="23">
    <source>
        <dbReference type="Pfam" id="PF02581"/>
    </source>
</evidence>
<feature type="domain" description="Thiamine phosphate synthase/TenI" evidence="23">
    <location>
        <begin position="476"/>
        <end position="671"/>
    </location>
</feature>
<keyword evidence="14" id="KW-0460">Magnesium</keyword>
<dbReference type="GO" id="GO:0005739">
    <property type="term" value="C:mitochondrion"/>
    <property type="evidence" value="ECO:0007669"/>
    <property type="project" value="TreeGrafter"/>
</dbReference>
<keyword evidence="12" id="KW-0274">FAD</keyword>
<evidence type="ECO:0000256" key="4">
    <source>
        <dbReference type="ARBA" id="ARBA00004868"/>
    </source>
</evidence>
<keyword evidence="17" id="KW-0520">NAD</keyword>
<dbReference type="NCBIfam" id="NF006830">
    <property type="entry name" value="PRK09355.1"/>
    <property type="match status" value="1"/>
</dbReference>
<keyword evidence="13" id="KW-0067">ATP-binding</keyword>
<organism evidence="26">
    <name type="scientific">Gibberella zeae</name>
    <name type="common">Wheat head blight fungus</name>
    <name type="synonym">Fusarium graminearum</name>
    <dbReference type="NCBI Taxonomy" id="5518"/>
    <lineage>
        <taxon>Eukaryota</taxon>
        <taxon>Fungi</taxon>
        <taxon>Dikarya</taxon>
        <taxon>Ascomycota</taxon>
        <taxon>Pezizomycotina</taxon>
        <taxon>Sordariomycetes</taxon>
        <taxon>Hypocreomycetidae</taxon>
        <taxon>Hypocreales</taxon>
        <taxon>Nectriaceae</taxon>
        <taxon>Fusarium</taxon>
    </lineage>
</organism>
<comment type="similarity">
    <text evidence="21">In the C-terminal section; belongs to the Thz kinase family.</text>
</comment>
<comment type="catalytic activity">
    <reaction evidence="1">
        <text>5-(2-hydroxyethyl)-4-methylthiazole + ATP = 4-methyl-5-(2-phosphooxyethyl)-thiazole + ADP + H(+)</text>
        <dbReference type="Rhea" id="RHEA:24212"/>
        <dbReference type="ChEBI" id="CHEBI:15378"/>
        <dbReference type="ChEBI" id="CHEBI:17957"/>
        <dbReference type="ChEBI" id="CHEBI:30616"/>
        <dbReference type="ChEBI" id="CHEBI:58296"/>
        <dbReference type="ChEBI" id="CHEBI:456216"/>
        <dbReference type="EC" id="2.7.1.50"/>
    </reaction>
</comment>
<dbReference type="InterPro" id="IPR000417">
    <property type="entry name" value="Hyethyz_kinase"/>
</dbReference>
<dbReference type="HAMAP" id="MF_00097">
    <property type="entry name" value="TMP_synthase"/>
    <property type="match status" value="1"/>
</dbReference>
<dbReference type="GO" id="GO:0005524">
    <property type="term" value="F:ATP binding"/>
    <property type="evidence" value="ECO:0007669"/>
    <property type="project" value="UniProtKB-KW"/>
</dbReference>
<dbReference type="SUPFAM" id="SSF51905">
    <property type="entry name" value="FAD/NAD(P)-binding domain"/>
    <property type="match status" value="2"/>
</dbReference>
<dbReference type="EMBL" id="CAJPIJ010000022">
    <property type="protein sequence ID" value="CAG1963530.1"/>
    <property type="molecule type" value="Genomic_DNA"/>
</dbReference>
<dbReference type="InterPro" id="IPR034291">
    <property type="entry name" value="TMP_synthase"/>
</dbReference>
<evidence type="ECO:0000256" key="11">
    <source>
        <dbReference type="ARBA" id="ARBA00022777"/>
    </source>
</evidence>
<evidence type="ECO:0000313" key="26">
    <source>
        <dbReference type="EMBL" id="VIO54380.1"/>
    </source>
</evidence>
<comment type="catalytic activity">
    <reaction evidence="18">
        <text>4-methyl-5-(2-phosphooxyethyl)-thiazole + 4-amino-2-methyl-5-(diphosphooxymethyl)pyrimidine + H(+) = thiamine phosphate + diphosphate</text>
        <dbReference type="Rhea" id="RHEA:22328"/>
        <dbReference type="ChEBI" id="CHEBI:15378"/>
        <dbReference type="ChEBI" id="CHEBI:33019"/>
        <dbReference type="ChEBI" id="CHEBI:37575"/>
        <dbReference type="ChEBI" id="CHEBI:57841"/>
        <dbReference type="ChEBI" id="CHEBI:58296"/>
        <dbReference type="EC" id="2.5.1.3"/>
    </reaction>
</comment>
<proteinExistence type="inferred from homology"/>
<dbReference type="NCBIfam" id="TIGR00693">
    <property type="entry name" value="thiE"/>
    <property type="match status" value="1"/>
</dbReference>
<accession>A0A4E9DQ92</accession>
<dbReference type="FunFam" id="3.40.1190.20:FF:000042">
    <property type="entry name" value="Probable thiamine biosynthetic bifunctional enzyme"/>
    <property type="match status" value="1"/>
</dbReference>
<evidence type="ECO:0000259" key="24">
    <source>
        <dbReference type="Pfam" id="PF07992"/>
    </source>
</evidence>
<evidence type="ECO:0000256" key="12">
    <source>
        <dbReference type="ARBA" id="ARBA00022827"/>
    </source>
</evidence>
<keyword evidence="9" id="KW-0479">Metal-binding</keyword>
<dbReference type="CDD" id="cd00564">
    <property type="entry name" value="TMP_TenI"/>
    <property type="match status" value="1"/>
</dbReference>
<evidence type="ECO:0000256" key="2">
    <source>
        <dbReference type="ARBA" id="ARBA00001946"/>
    </source>
</evidence>
<comment type="cofactor">
    <cofactor evidence="2">
        <name>Mg(2+)</name>
        <dbReference type="ChEBI" id="CHEBI:18420"/>
    </cofactor>
</comment>
<evidence type="ECO:0000256" key="18">
    <source>
        <dbReference type="ARBA" id="ARBA00047334"/>
    </source>
</evidence>
<evidence type="ECO:0000256" key="21">
    <source>
        <dbReference type="ARBA" id="ARBA00061146"/>
    </source>
</evidence>
<comment type="pathway">
    <text evidence="5">Cofactor biosynthesis; thiamine diphosphate biosynthesis; thiamine phosphate from 4-amino-2-methyl-5-diphosphomethylpyrimidine and 4-methyl-5-(2-phosphoethyl)-thiazole: step 1/1.</text>
</comment>
<comment type="pathway">
    <text evidence="4">Cofactor biosynthesis; thiamine diphosphate biosynthesis; 4-methyl-5-(2-phosphoethyl)-thiazole from 5-(2-hydroxyethyl)-4-methylthiazole: step 1/1.</text>
</comment>
<evidence type="ECO:0000256" key="13">
    <source>
        <dbReference type="ARBA" id="ARBA00022840"/>
    </source>
</evidence>
<protein>
    <submittedName>
        <fullName evidence="26">Uncharacterized protein</fullName>
    </submittedName>
</protein>
<evidence type="ECO:0000256" key="15">
    <source>
        <dbReference type="ARBA" id="ARBA00022977"/>
    </source>
</evidence>
<evidence type="ECO:0000256" key="7">
    <source>
        <dbReference type="ARBA" id="ARBA00022630"/>
    </source>
</evidence>
<dbReference type="Pfam" id="PF02581">
    <property type="entry name" value="TMP-TENI"/>
    <property type="match status" value="1"/>
</dbReference>
<dbReference type="CDD" id="cd01170">
    <property type="entry name" value="THZ_kinase"/>
    <property type="match status" value="1"/>
</dbReference>
<dbReference type="NCBIfam" id="TIGR00694">
    <property type="entry name" value="thiM"/>
    <property type="match status" value="1"/>
</dbReference>
<evidence type="ECO:0000256" key="8">
    <source>
        <dbReference type="ARBA" id="ARBA00022679"/>
    </source>
</evidence>
<keyword evidence="10" id="KW-0547">Nucleotide-binding</keyword>
<dbReference type="InterPro" id="IPR045024">
    <property type="entry name" value="NDH-2"/>
</dbReference>
<dbReference type="UniPathway" id="UPA00060">
    <property type="reaction ID" value="UER00139"/>
</dbReference>
<dbReference type="PANTHER" id="PTHR43706:SF17">
    <property type="entry name" value="NADH DEHYDROGENASE (EUROFUNG)"/>
    <property type="match status" value="1"/>
</dbReference>
<comment type="catalytic activity">
    <reaction evidence="20">
        <text>2-[(2R,5Z)-2-carboxy-4-methylthiazol-5(2H)-ylidene]ethyl phosphate + 4-amino-2-methyl-5-(diphosphooxymethyl)pyrimidine + 2 H(+) = thiamine phosphate + CO2 + diphosphate</text>
        <dbReference type="Rhea" id="RHEA:47844"/>
        <dbReference type="ChEBI" id="CHEBI:15378"/>
        <dbReference type="ChEBI" id="CHEBI:16526"/>
        <dbReference type="ChEBI" id="CHEBI:33019"/>
        <dbReference type="ChEBI" id="CHEBI:37575"/>
        <dbReference type="ChEBI" id="CHEBI:57841"/>
        <dbReference type="ChEBI" id="CHEBI:62899"/>
        <dbReference type="EC" id="2.5.1.3"/>
    </reaction>
</comment>
<evidence type="ECO:0000256" key="6">
    <source>
        <dbReference type="ARBA" id="ARBA00005272"/>
    </source>
</evidence>
<dbReference type="InterPro" id="IPR036188">
    <property type="entry name" value="FAD/NAD-bd_sf"/>
</dbReference>
<dbReference type="AlphaFoldDB" id="A0A4E9DQ92"/>
<reference evidence="25" key="2">
    <citation type="submission" date="2021-03" db="EMBL/GenBank/DDBJ databases">
        <authorList>
            <person name="Alouane T."/>
            <person name="Langin T."/>
            <person name="Bonhomme L."/>
        </authorList>
    </citation>
    <scope>NUCLEOTIDE SEQUENCE</scope>
    <source>
        <strain evidence="25">MDC_Fg202</strain>
    </source>
</reference>
<dbReference type="GO" id="GO:0004417">
    <property type="term" value="F:hydroxyethylthiazole kinase activity"/>
    <property type="evidence" value="ECO:0007669"/>
    <property type="project" value="UniProtKB-EC"/>
</dbReference>
<comment type="similarity">
    <text evidence="6">Belongs to the NADH dehydrogenase family.</text>
</comment>
<keyword evidence="7" id="KW-0285">Flavoprotein</keyword>
<feature type="domain" description="FAD/NAD(P)-binding" evidence="24">
    <location>
        <begin position="40"/>
        <end position="396"/>
    </location>
</feature>
<dbReference type="GO" id="GO:0000287">
    <property type="term" value="F:magnesium ion binding"/>
    <property type="evidence" value="ECO:0007669"/>
    <property type="project" value="InterPro"/>
</dbReference>
<dbReference type="InterPro" id="IPR036206">
    <property type="entry name" value="ThiamineP_synth_sf"/>
</dbReference>
<evidence type="ECO:0000256" key="3">
    <source>
        <dbReference type="ARBA" id="ARBA00003814"/>
    </source>
</evidence>
<evidence type="ECO:0000256" key="5">
    <source>
        <dbReference type="ARBA" id="ARBA00005165"/>
    </source>
</evidence>
<comment type="catalytic activity">
    <reaction evidence="19">
        <text>2-(2-carboxy-4-methylthiazol-5-yl)ethyl phosphate + 4-amino-2-methyl-5-(diphosphooxymethyl)pyrimidine + 2 H(+) = thiamine phosphate + CO2 + diphosphate</text>
        <dbReference type="Rhea" id="RHEA:47848"/>
        <dbReference type="ChEBI" id="CHEBI:15378"/>
        <dbReference type="ChEBI" id="CHEBI:16526"/>
        <dbReference type="ChEBI" id="CHEBI:33019"/>
        <dbReference type="ChEBI" id="CHEBI:37575"/>
        <dbReference type="ChEBI" id="CHEBI:57841"/>
        <dbReference type="ChEBI" id="CHEBI:62890"/>
        <dbReference type="EC" id="2.5.1.3"/>
    </reaction>
</comment>
<comment type="function">
    <text evidence="3">Condenses 4-methyl-5-(beta-hydroxyethyl)thiazole monophosphate (THZ-P) and 2-methyl-4-amino-5-hydroxymethyl pyrimidine pyrophosphate (HMP-PP) to form thiamine monophosphate (TMP).</text>
</comment>
<dbReference type="Gene3D" id="3.20.20.70">
    <property type="entry name" value="Aldolase class I"/>
    <property type="match status" value="1"/>
</dbReference>
<evidence type="ECO:0000256" key="20">
    <source>
        <dbReference type="ARBA" id="ARBA00047883"/>
    </source>
</evidence>
<comment type="similarity">
    <text evidence="22">In the N-terminal section; belongs to the thiamine-phosphate synthase family.</text>
</comment>
<evidence type="ECO:0000313" key="25">
    <source>
        <dbReference type="EMBL" id="CAG1963530.1"/>
    </source>
</evidence>
<dbReference type="PRINTS" id="PR01099">
    <property type="entry name" value="HYETHTZKNASE"/>
</dbReference>
<dbReference type="InterPro" id="IPR029056">
    <property type="entry name" value="Ribokinase-like"/>
</dbReference>
<dbReference type="HAMAP" id="MF_00228">
    <property type="entry name" value="Thz_kinase"/>
    <property type="match status" value="1"/>
</dbReference>
<dbReference type="PANTHER" id="PTHR43706">
    <property type="entry name" value="NADH DEHYDROGENASE"/>
    <property type="match status" value="1"/>
</dbReference>
<keyword evidence="11" id="KW-0418">Kinase</keyword>
<evidence type="ECO:0000256" key="22">
    <source>
        <dbReference type="ARBA" id="ARBA00061283"/>
    </source>
</evidence>
<dbReference type="SUPFAM" id="SSF51391">
    <property type="entry name" value="Thiamin phosphate synthase"/>
    <property type="match status" value="1"/>
</dbReference>
<dbReference type="InterPro" id="IPR022998">
    <property type="entry name" value="ThiamineP_synth_TenI"/>
</dbReference>
<dbReference type="Gene3D" id="3.40.1190.20">
    <property type="match status" value="1"/>
</dbReference>
<evidence type="ECO:0000256" key="10">
    <source>
        <dbReference type="ARBA" id="ARBA00022741"/>
    </source>
</evidence>
<dbReference type="Pfam" id="PF07992">
    <property type="entry name" value="Pyr_redox_2"/>
    <property type="match status" value="1"/>
</dbReference>
<dbReference type="Gene3D" id="3.50.50.100">
    <property type="match status" value="1"/>
</dbReference>
<evidence type="ECO:0000256" key="14">
    <source>
        <dbReference type="ARBA" id="ARBA00022842"/>
    </source>
</evidence>
<dbReference type="FunFam" id="3.20.20.70:FF:000104">
    <property type="entry name" value="Thiamine biosynthetic bifunctional enzyme"/>
    <property type="match status" value="1"/>
</dbReference>
<dbReference type="Pfam" id="PF02110">
    <property type="entry name" value="HK"/>
    <property type="match status" value="1"/>
</dbReference>
<reference evidence="26" key="1">
    <citation type="submission" date="2019-04" db="EMBL/GenBank/DDBJ databases">
        <authorList>
            <person name="Melise S."/>
            <person name="Noan J."/>
            <person name="Okalmin O."/>
        </authorList>
    </citation>
    <scope>NUCLEOTIDE SEQUENCE</scope>
    <source>
        <strain evidence="26">FN9</strain>
    </source>
</reference>
<gene>
    <name evidence="26" type="ORF">FUG_LOCUS122103</name>
    <name evidence="25" type="ORF">MDCFG202_LOCUS12254</name>
</gene>
<keyword evidence="15" id="KW-0784">Thiamine biosynthesis</keyword>
<name>A0A4E9DQ92_GIBZA</name>
<dbReference type="EMBL" id="CAAKMV010000099">
    <property type="protein sequence ID" value="VIO54380.1"/>
    <property type="molecule type" value="Genomic_DNA"/>
</dbReference>
<dbReference type="SUPFAM" id="SSF53613">
    <property type="entry name" value="Ribokinase-like"/>
    <property type="match status" value="1"/>
</dbReference>
<evidence type="ECO:0000256" key="17">
    <source>
        <dbReference type="ARBA" id="ARBA00023027"/>
    </source>
</evidence>
<dbReference type="GO" id="GO:0004789">
    <property type="term" value="F:thiamine-phosphate diphosphorylase activity"/>
    <property type="evidence" value="ECO:0007669"/>
    <property type="project" value="UniProtKB-EC"/>
</dbReference>
<keyword evidence="8" id="KW-0808">Transferase</keyword>
<evidence type="ECO:0000256" key="16">
    <source>
        <dbReference type="ARBA" id="ARBA00023002"/>
    </source>
</evidence>